<accession>A0A941D2D3</accession>
<dbReference type="RefSeq" id="WP_215341366.1">
    <property type="nucleotide sequence ID" value="NZ_JAGSGD010000001.1"/>
</dbReference>
<keyword evidence="2" id="KW-1185">Reference proteome</keyword>
<organism evidence="1 2">
    <name type="scientific">Phenylobacterium glaciei</name>
    <dbReference type="NCBI Taxonomy" id="2803784"/>
    <lineage>
        <taxon>Bacteria</taxon>
        <taxon>Pseudomonadati</taxon>
        <taxon>Pseudomonadota</taxon>
        <taxon>Alphaproteobacteria</taxon>
        <taxon>Caulobacterales</taxon>
        <taxon>Caulobacteraceae</taxon>
        <taxon>Phenylobacterium</taxon>
    </lineage>
</organism>
<evidence type="ECO:0000313" key="2">
    <source>
        <dbReference type="Proteomes" id="UP000622580"/>
    </source>
</evidence>
<sequence length="84" mass="8702">MAQPASPRPSPLLAAAALLGASALVTGTIAAVHMWLTALRGPMCGPSDGGHCWACYVAPLLAMTAVTAWQAHRGRLTPVWARAR</sequence>
<dbReference type="EMBL" id="JAGSGD010000001">
    <property type="protein sequence ID" value="MBR7620637.1"/>
    <property type="molecule type" value="Genomic_DNA"/>
</dbReference>
<name>A0A941D2D3_9CAUL</name>
<dbReference type="AlphaFoldDB" id="A0A941D2D3"/>
<dbReference type="Proteomes" id="UP000622580">
    <property type="component" value="Unassembled WGS sequence"/>
</dbReference>
<evidence type="ECO:0000313" key="1">
    <source>
        <dbReference type="EMBL" id="MBR7620637.1"/>
    </source>
</evidence>
<gene>
    <name evidence="1" type="ORF">JKL49_14680</name>
</gene>
<protein>
    <submittedName>
        <fullName evidence="1">Uncharacterized protein</fullName>
    </submittedName>
</protein>
<comment type="caution">
    <text evidence="1">The sequence shown here is derived from an EMBL/GenBank/DDBJ whole genome shotgun (WGS) entry which is preliminary data.</text>
</comment>
<proteinExistence type="predicted"/>
<reference evidence="1" key="1">
    <citation type="submission" date="2021-04" db="EMBL/GenBank/DDBJ databases">
        <title>Draft genome assembly of strain Phenylobacterium sp. 20VBR1 using MiniION and Illumina platforms.</title>
        <authorList>
            <person name="Thomas F.A."/>
            <person name="Krishnan K.P."/>
            <person name="Sinha R.K."/>
        </authorList>
    </citation>
    <scope>NUCLEOTIDE SEQUENCE</scope>
    <source>
        <strain evidence="1">20VBR1</strain>
    </source>
</reference>